<dbReference type="PANTHER" id="PTHR12972">
    <property type="entry name" value="DOWNSTREAM NEIGHBOR OF SON"/>
    <property type="match status" value="1"/>
</dbReference>
<reference evidence="6 7" key="1">
    <citation type="journal article" date="2023" name="BMC Biol.">
        <title>The compact genome of the sponge Oopsacas minuta (Hexactinellida) is lacking key metazoan core genes.</title>
        <authorList>
            <person name="Santini S."/>
            <person name="Schenkelaars Q."/>
            <person name="Jourda C."/>
            <person name="Duchesne M."/>
            <person name="Belahbib H."/>
            <person name="Rocher C."/>
            <person name="Selva M."/>
            <person name="Riesgo A."/>
            <person name="Vervoort M."/>
            <person name="Leys S.P."/>
            <person name="Kodjabachian L."/>
            <person name="Le Bivic A."/>
            <person name="Borchiellini C."/>
            <person name="Claverie J.M."/>
            <person name="Renard E."/>
        </authorList>
    </citation>
    <scope>NUCLEOTIDE SEQUENCE [LARGE SCALE GENOMIC DNA]</scope>
    <source>
        <strain evidence="6">SPO-2</strain>
    </source>
</reference>
<evidence type="ECO:0000256" key="3">
    <source>
        <dbReference type="ARBA" id="ARBA00023242"/>
    </source>
</evidence>
<gene>
    <name evidence="6" type="ORF">LOD99_13104</name>
</gene>
<dbReference type="InterPro" id="IPR024861">
    <property type="entry name" value="Donson"/>
</dbReference>
<protein>
    <submittedName>
        <fullName evidence="6">Protein downstream neighbor of son-like</fullName>
    </submittedName>
</protein>
<evidence type="ECO:0000313" key="6">
    <source>
        <dbReference type="EMBL" id="KAI6645845.1"/>
    </source>
</evidence>
<organism evidence="6 7">
    <name type="scientific">Oopsacas minuta</name>
    <dbReference type="NCBI Taxonomy" id="111878"/>
    <lineage>
        <taxon>Eukaryota</taxon>
        <taxon>Metazoa</taxon>
        <taxon>Porifera</taxon>
        <taxon>Hexactinellida</taxon>
        <taxon>Hexasterophora</taxon>
        <taxon>Lyssacinosida</taxon>
        <taxon>Leucopsacidae</taxon>
        <taxon>Oopsacas</taxon>
    </lineage>
</organism>
<dbReference type="PANTHER" id="PTHR12972:SF0">
    <property type="entry name" value="PROTEIN DOWNSTREAM NEIGHBOR OF SON"/>
    <property type="match status" value="1"/>
</dbReference>
<dbReference type="GO" id="GO:0033260">
    <property type="term" value="P:nuclear DNA replication"/>
    <property type="evidence" value="ECO:0007669"/>
    <property type="project" value="TreeGrafter"/>
</dbReference>
<accession>A0AAV7JAW1</accession>
<evidence type="ECO:0000256" key="2">
    <source>
        <dbReference type="ARBA" id="ARBA00022473"/>
    </source>
</evidence>
<dbReference type="AlphaFoldDB" id="A0AAV7JAW1"/>
<evidence type="ECO:0000256" key="1">
    <source>
        <dbReference type="ARBA" id="ARBA00004123"/>
    </source>
</evidence>
<comment type="caution">
    <text evidence="6">The sequence shown here is derived from an EMBL/GenBank/DDBJ whole genome shotgun (WGS) entry which is preliminary data.</text>
</comment>
<comment type="subcellular location">
    <subcellularLocation>
        <location evidence="1">Nucleus</location>
    </subcellularLocation>
</comment>
<keyword evidence="2" id="KW-0217">Developmental protein</keyword>
<proteinExistence type="inferred from homology"/>
<feature type="region of interest" description="Disordered" evidence="5">
    <location>
        <begin position="1"/>
        <end position="69"/>
    </location>
</feature>
<dbReference type="Proteomes" id="UP001165289">
    <property type="component" value="Unassembled WGS sequence"/>
</dbReference>
<keyword evidence="7" id="KW-1185">Reference proteome</keyword>
<feature type="compositionally biased region" description="Polar residues" evidence="5">
    <location>
        <begin position="39"/>
        <end position="66"/>
    </location>
</feature>
<dbReference type="EMBL" id="JAKMXF010000365">
    <property type="protein sequence ID" value="KAI6645845.1"/>
    <property type="molecule type" value="Genomic_DNA"/>
</dbReference>
<dbReference type="GO" id="GO:0005634">
    <property type="term" value="C:nucleus"/>
    <property type="evidence" value="ECO:0007669"/>
    <property type="project" value="UniProtKB-SubCell"/>
</dbReference>
<comment type="similarity">
    <text evidence="4">Belongs to the DONSON family.</text>
</comment>
<name>A0AAV7JAW1_9METZ</name>
<evidence type="ECO:0000256" key="4">
    <source>
        <dbReference type="ARBA" id="ARBA00025806"/>
    </source>
</evidence>
<keyword evidence="3" id="KW-0539">Nucleus</keyword>
<dbReference type="PRINTS" id="PR02064">
    <property type="entry name" value="DONSON"/>
</dbReference>
<sequence length="390" mass="43483">MTTTINPNQLVRKFQNSRKRKAEDSLANQSKRKSPNKKAPTTTHQFSTQLPSNFSFAPIHTTTPPQTLAPLDWGVKEHVRVTSRNPITWATSMSSKQVSAGTNSFVSGDISTSQDIKSQFRESLLAWIHPALPYVVTKQNSSLPDNLIEEMKQDWQTALSSAYQHLTAKQCNYFYLLSTNLAILFTSATASSPANALITGASDKLETALKQEEVQLQEKQPTADTTADEEAGDWLEGFGISSKDISLLPKKGTHINTSVLNTKDIHGLVNFLINYDPLFSNGIPTLLSPNLFEGATLRAARYTSGTSEEDGEKMRFVDISGPMLPSNILRLHELLKKEHNEYSLKMRNQSVTDKLVHAMRLDCTELIGEEISLQAQIVKSVVYRHSMYHM</sequence>
<evidence type="ECO:0000313" key="7">
    <source>
        <dbReference type="Proteomes" id="UP001165289"/>
    </source>
</evidence>
<evidence type="ECO:0000256" key="5">
    <source>
        <dbReference type="SAM" id="MobiDB-lite"/>
    </source>
</evidence>